<reference evidence="1" key="1">
    <citation type="submission" date="2018-06" db="EMBL/GenBank/DDBJ databases">
        <authorList>
            <person name="Zhirakovskaya E."/>
        </authorList>
    </citation>
    <scope>NUCLEOTIDE SEQUENCE</scope>
</reference>
<evidence type="ECO:0000313" key="1">
    <source>
        <dbReference type="EMBL" id="VAW09820.1"/>
    </source>
</evidence>
<protein>
    <submittedName>
        <fullName evidence="1">Uncharacterized protein</fullName>
    </submittedName>
</protein>
<gene>
    <name evidence="1" type="ORF">MNBD_BACTEROID03-1655</name>
</gene>
<dbReference type="EMBL" id="UOEL01000003">
    <property type="protein sequence ID" value="VAW09820.1"/>
    <property type="molecule type" value="Genomic_DNA"/>
</dbReference>
<sequence>MLRKEINGKLNAIANLGIENLYHIVVSPTLLSEKRISEKTLIPVQIEEVGVRTIQLSLFD</sequence>
<proteinExistence type="predicted"/>
<organism evidence="1">
    <name type="scientific">hydrothermal vent metagenome</name>
    <dbReference type="NCBI Taxonomy" id="652676"/>
    <lineage>
        <taxon>unclassified sequences</taxon>
        <taxon>metagenomes</taxon>
        <taxon>ecological metagenomes</taxon>
    </lineage>
</organism>
<dbReference type="AlphaFoldDB" id="A0A3B0SZ15"/>
<accession>A0A3B0SZ15</accession>
<name>A0A3B0SZ15_9ZZZZ</name>